<gene>
    <name evidence="12" type="ORF">SR41_09290</name>
</gene>
<evidence type="ECO:0000256" key="7">
    <source>
        <dbReference type="ARBA" id="ARBA00023065"/>
    </source>
</evidence>
<feature type="transmembrane region" description="Helical" evidence="9">
    <location>
        <begin position="112"/>
        <end position="131"/>
    </location>
</feature>
<keyword evidence="3" id="KW-0050">Antiport</keyword>
<dbReference type="InterPro" id="IPR006153">
    <property type="entry name" value="Cation/H_exchanger_TM"/>
</dbReference>
<feature type="transmembrane region" description="Helical" evidence="9">
    <location>
        <begin position="26"/>
        <end position="44"/>
    </location>
</feature>
<accession>A0A0D1KUE8</accession>
<feature type="domain" description="RCK N-terminal" evidence="11">
    <location>
        <begin position="398"/>
        <end position="478"/>
    </location>
</feature>
<evidence type="ECO:0000256" key="3">
    <source>
        <dbReference type="ARBA" id="ARBA00022449"/>
    </source>
</evidence>
<evidence type="ECO:0000313" key="12">
    <source>
        <dbReference type="EMBL" id="KIU28009.1"/>
    </source>
</evidence>
<dbReference type="Proteomes" id="UP000033203">
    <property type="component" value="Unassembled WGS sequence"/>
</dbReference>
<feature type="transmembrane region" description="Helical" evidence="9">
    <location>
        <begin position="297"/>
        <end position="322"/>
    </location>
</feature>
<dbReference type="SUPFAM" id="SSF51735">
    <property type="entry name" value="NAD(P)-binding Rossmann-fold domains"/>
    <property type="match status" value="1"/>
</dbReference>
<organism evidence="12 13">
    <name type="scientific">Sphingomonas melonis</name>
    <dbReference type="NCBI Taxonomy" id="152682"/>
    <lineage>
        <taxon>Bacteria</taxon>
        <taxon>Pseudomonadati</taxon>
        <taxon>Pseudomonadota</taxon>
        <taxon>Alphaproteobacteria</taxon>
        <taxon>Sphingomonadales</taxon>
        <taxon>Sphingomonadaceae</taxon>
        <taxon>Sphingomonas</taxon>
    </lineage>
</organism>
<proteinExistence type="predicted"/>
<reference evidence="12 13" key="1">
    <citation type="submission" date="2015-01" db="EMBL/GenBank/DDBJ databases">
        <title>Genome of Sphingomonas taxi strain 30a.</title>
        <authorList>
            <person name="Eevers N."/>
            <person name="Van Hamme J."/>
            <person name="Bottos E."/>
            <person name="Weyens N."/>
            <person name="Vangronsveld J."/>
        </authorList>
    </citation>
    <scope>NUCLEOTIDE SEQUENCE [LARGE SCALE GENOMIC DNA]</scope>
    <source>
        <strain evidence="12 13">30a</strain>
    </source>
</reference>
<dbReference type="GO" id="GO:0015297">
    <property type="term" value="F:antiporter activity"/>
    <property type="evidence" value="ECO:0007669"/>
    <property type="project" value="UniProtKB-KW"/>
</dbReference>
<dbReference type="InterPro" id="IPR038770">
    <property type="entry name" value="Na+/solute_symporter_sf"/>
</dbReference>
<feature type="transmembrane region" description="Helical" evidence="9">
    <location>
        <begin position="178"/>
        <end position="203"/>
    </location>
</feature>
<feature type="transmembrane region" description="Helical" evidence="9">
    <location>
        <begin position="269"/>
        <end position="290"/>
    </location>
</feature>
<keyword evidence="2" id="KW-0813">Transport</keyword>
<feature type="domain" description="Cation/H+ exchanger transmembrane" evidence="10">
    <location>
        <begin position="18"/>
        <end position="386"/>
    </location>
</feature>
<dbReference type="Pfam" id="PF00999">
    <property type="entry name" value="Na_H_Exchanger"/>
    <property type="match status" value="1"/>
</dbReference>
<evidence type="ECO:0000313" key="13">
    <source>
        <dbReference type="Proteomes" id="UP000033203"/>
    </source>
</evidence>
<evidence type="ECO:0000256" key="6">
    <source>
        <dbReference type="ARBA" id="ARBA00022989"/>
    </source>
</evidence>
<comment type="subcellular location">
    <subcellularLocation>
        <location evidence="1">Cell membrane</location>
        <topology evidence="1">Multi-pass membrane protein</topology>
    </subcellularLocation>
</comment>
<keyword evidence="7" id="KW-0406">Ion transport</keyword>
<evidence type="ECO:0000259" key="10">
    <source>
        <dbReference type="Pfam" id="PF00999"/>
    </source>
</evidence>
<evidence type="ECO:0000256" key="2">
    <source>
        <dbReference type="ARBA" id="ARBA00022448"/>
    </source>
</evidence>
<dbReference type="PANTHER" id="PTHR32507:SF0">
    <property type="entry name" value="NA(+)_H(+) ANTIPORTER 2-RELATED"/>
    <property type="match status" value="1"/>
</dbReference>
<evidence type="ECO:0000256" key="1">
    <source>
        <dbReference type="ARBA" id="ARBA00004651"/>
    </source>
</evidence>
<comment type="caution">
    <text evidence="12">The sequence shown here is derived from an EMBL/GenBank/DDBJ whole genome shotgun (WGS) entry which is preliminary data.</text>
</comment>
<keyword evidence="4" id="KW-1003">Cell membrane</keyword>
<protein>
    <submittedName>
        <fullName evidence="12">Sodium:proton antiporter</fullName>
    </submittedName>
</protein>
<dbReference type="InterPro" id="IPR003148">
    <property type="entry name" value="RCK_N"/>
</dbReference>
<dbReference type="AlphaFoldDB" id="A0A0D1KUE8"/>
<feature type="transmembrane region" description="Helical" evidence="9">
    <location>
        <begin position="56"/>
        <end position="73"/>
    </location>
</feature>
<dbReference type="PATRIC" id="fig|1549858.7.peg.2498"/>
<feature type="transmembrane region" description="Helical" evidence="9">
    <location>
        <begin position="152"/>
        <end position="172"/>
    </location>
</feature>
<feature type="transmembrane region" description="Helical" evidence="9">
    <location>
        <begin position="328"/>
        <end position="349"/>
    </location>
</feature>
<dbReference type="GO" id="GO:0006813">
    <property type="term" value="P:potassium ion transport"/>
    <property type="evidence" value="ECO:0007669"/>
    <property type="project" value="InterPro"/>
</dbReference>
<dbReference type="GO" id="GO:0005886">
    <property type="term" value="C:plasma membrane"/>
    <property type="evidence" value="ECO:0007669"/>
    <property type="project" value="UniProtKB-SubCell"/>
</dbReference>
<keyword evidence="6 9" id="KW-1133">Transmembrane helix</keyword>
<sequence length="587" mass="62701">MLVKFALIGLLGIGAQWIAWRTGKPAIALMLIAGVLAGPVTGLIDPQRDFGALQQPIIKLAVAVILFEGGLSLNFRDLRHAGPAVLRLVVIGVPVGLVLGTAAAFYGAGLPLGISALFGGILVVTGPTVIGPMLRSLRVPARVRDTLKWEGIVNDPIGALLAVAIYAYITYIGPDRSAIAIGLDVAAATLIAGAIGVGLGFGLTTAFRRAYIPEYLKAPTVLVAVIAGFVAADLIKHETGLITVTLMGVVMGNRQTQSTAALKHFKEDLAVLLISGVFVILSATLQWEVVERFQARFLIFLFLLLFVVRPLTVIASLAFSGMPWRERLFVAWIAPRGVVAIAVTSLFALRLEDFGMKDADALVPLVFGVVVATIFAHGFSAGWVARRLGIDKGKGEGVLLVGANAFTTALGGALQKMGLTVMIADTAKFALRAARKQSLDVHQGDILDEVTQDTLDMQQFQHVIAATDNDSYNSLVCADLGPEVGQDKLTQTGVDETRLSRRRARMLLEGGETVDELQVRVAAGWAFGRTRITSVFPYEAYRARLAPEAEPVAVMKPDRRLLLFSTTQRPVVEPGDTMLTFAPPEPV</sequence>
<dbReference type="Gene3D" id="1.20.1530.20">
    <property type="match status" value="1"/>
</dbReference>
<feature type="transmembrane region" description="Helical" evidence="9">
    <location>
        <begin position="361"/>
        <end position="385"/>
    </location>
</feature>
<dbReference type="GO" id="GO:1902600">
    <property type="term" value="P:proton transmembrane transport"/>
    <property type="evidence" value="ECO:0007669"/>
    <property type="project" value="InterPro"/>
</dbReference>
<dbReference type="InterPro" id="IPR036291">
    <property type="entry name" value="NAD(P)-bd_dom_sf"/>
</dbReference>
<name>A0A0D1KUE8_9SPHN</name>
<evidence type="ECO:0000256" key="5">
    <source>
        <dbReference type="ARBA" id="ARBA00022692"/>
    </source>
</evidence>
<dbReference type="PANTHER" id="PTHR32507">
    <property type="entry name" value="NA(+)/H(+) ANTIPORTER 1"/>
    <property type="match status" value="1"/>
</dbReference>
<dbReference type="EMBL" id="JXTP01000036">
    <property type="protein sequence ID" value="KIU28009.1"/>
    <property type="molecule type" value="Genomic_DNA"/>
</dbReference>
<feature type="transmembrane region" description="Helical" evidence="9">
    <location>
        <begin position="85"/>
        <end position="106"/>
    </location>
</feature>
<dbReference type="Pfam" id="PF02254">
    <property type="entry name" value="TrkA_N"/>
    <property type="match status" value="1"/>
</dbReference>
<evidence type="ECO:0000256" key="8">
    <source>
        <dbReference type="ARBA" id="ARBA00023136"/>
    </source>
</evidence>
<evidence type="ECO:0000256" key="4">
    <source>
        <dbReference type="ARBA" id="ARBA00022475"/>
    </source>
</evidence>
<keyword evidence="8 9" id="KW-0472">Membrane</keyword>
<feature type="transmembrane region" description="Helical" evidence="9">
    <location>
        <begin position="215"/>
        <end position="235"/>
    </location>
</feature>
<keyword evidence="5 9" id="KW-0812">Transmembrane</keyword>
<evidence type="ECO:0000256" key="9">
    <source>
        <dbReference type="SAM" id="Phobius"/>
    </source>
</evidence>
<evidence type="ECO:0000259" key="11">
    <source>
        <dbReference type="Pfam" id="PF02254"/>
    </source>
</evidence>